<keyword evidence="2" id="KW-1185">Reference proteome</keyword>
<evidence type="ECO:0000313" key="2">
    <source>
        <dbReference type="Proteomes" id="UP000790377"/>
    </source>
</evidence>
<sequence length="520" mass="58837">MPAHPSTTSRQSQHRQLQVSSGVPTGRKVSGRQRRPTEKEHQRLSEKNDDTQRRAAKATKQRVHQERRQRADKLDIDSEGYDDQHQSNDGEEDANADEDGMFSSHTVPSKPSSVRKLTFWSNKVPPVRSPDHRKDRTSVKQRSARKSAADLFDDEDDAGSQDNYADEGNSGHNFTDQDLDDEHDGQVPDGDYDAQGSEPDEMPSPTASNSSKTHKRPRDQEHDQDMNIVKAQKINNHQGRPRAKDYDDLTQEFLSVVIGEYRARICTQAPMPTHQQELDMLSASWQYAREKTGINLEVTPQLAKMVTSRGAQVRGELKTKFRPLVEIMCGFSTGHNKLSMKKNRDLAEELKDGNNFTFKTMAPREEDRRGIYKSLMIQKGVNIAWFANKFDEGIVYAHHFKPFPKIALALVLTEFENCIDEWATGVRTDIPFTVNEYRPVFDAHLKCLDEFDAHTKEHKLAAKICSKLYNNGRLHSGAAPITSVRTVAVSSRVFAAAILEQQQSSTTEEESSEDETASRN</sequence>
<comment type="caution">
    <text evidence="1">The sequence shown here is derived from an EMBL/GenBank/DDBJ whole genome shotgun (WGS) entry which is preliminary data.</text>
</comment>
<organism evidence="1 2">
    <name type="scientific">Hygrophoropsis aurantiaca</name>
    <dbReference type="NCBI Taxonomy" id="72124"/>
    <lineage>
        <taxon>Eukaryota</taxon>
        <taxon>Fungi</taxon>
        <taxon>Dikarya</taxon>
        <taxon>Basidiomycota</taxon>
        <taxon>Agaricomycotina</taxon>
        <taxon>Agaricomycetes</taxon>
        <taxon>Agaricomycetidae</taxon>
        <taxon>Boletales</taxon>
        <taxon>Coniophorineae</taxon>
        <taxon>Hygrophoropsidaceae</taxon>
        <taxon>Hygrophoropsis</taxon>
    </lineage>
</organism>
<reference evidence="1" key="1">
    <citation type="journal article" date="2021" name="New Phytol.">
        <title>Evolutionary innovations through gain and loss of genes in the ectomycorrhizal Boletales.</title>
        <authorList>
            <person name="Wu G."/>
            <person name="Miyauchi S."/>
            <person name="Morin E."/>
            <person name="Kuo A."/>
            <person name="Drula E."/>
            <person name="Varga T."/>
            <person name="Kohler A."/>
            <person name="Feng B."/>
            <person name="Cao Y."/>
            <person name="Lipzen A."/>
            <person name="Daum C."/>
            <person name="Hundley H."/>
            <person name="Pangilinan J."/>
            <person name="Johnson J."/>
            <person name="Barry K."/>
            <person name="LaButti K."/>
            <person name="Ng V."/>
            <person name="Ahrendt S."/>
            <person name="Min B."/>
            <person name="Choi I.G."/>
            <person name="Park H."/>
            <person name="Plett J.M."/>
            <person name="Magnuson J."/>
            <person name="Spatafora J.W."/>
            <person name="Nagy L.G."/>
            <person name="Henrissat B."/>
            <person name="Grigoriev I.V."/>
            <person name="Yang Z.L."/>
            <person name="Xu J."/>
            <person name="Martin F.M."/>
        </authorList>
    </citation>
    <scope>NUCLEOTIDE SEQUENCE</scope>
    <source>
        <strain evidence="1">ATCC 28755</strain>
    </source>
</reference>
<dbReference type="EMBL" id="MU268007">
    <property type="protein sequence ID" value="KAH7906525.1"/>
    <property type="molecule type" value="Genomic_DNA"/>
</dbReference>
<name>A0ACB7ZZM2_9AGAM</name>
<evidence type="ECO:0000313" key="1">
    <source>
        <dbReference type="EMBL" id="KAH7906525.1"/>
    </source>
</evidence>
<accession>A0ACB7ZZM2</accession>
<protein>
    <submittedName>
        <fullName evidence="1">Uncharacterized protein</fullName>
    </submittedName>
</protein>
<gene>
    <name evidence="1" type="ORF">BJ138DRAFT_1221047</name>
</gene>
<dbReference type="Proteomes" id="UP000790377">
    <property type="component" value="Unassembled WGS sequence"/>
</dbReference>
<proteinExistence type="predicted"/>